<evidence type="ECO:0000256" key="1">
    <source>
        <dbReference type="ARBA" id="ARBA00023125"/>
    </source>
</evidence>
<dbReference type="Proteomes" id="UP001596977">
    <property type="component" value="Unassembled WGS sequence"/>
</dbReference>
<gene>
    <name evidence="4" type="ORF">ACFQ1E_04785</name>
</gene>
<dbReference type="PROSITE" id="PS50977">
    <property type="entry name" value="HTH_TETR_2"/>
    <property type="match status" value="1"/>
</dbReference>
<dbReference type="Gene3D" id="1.10.357.10">
    <property type="entry name" value="Tetracycline Repressor, domain 2"/>
    <property type="match status" value="1"/>
</dbReference>
<evidence type="ECO:0000313" key="4">
    <source>
        <dbReference type="EMBL" id="MFD0945646.1"/>
    </source>
</evidence>
<evidence type="ECO:0000259" key="3">
    <source>
        <dbReference type="PROSITE" id="PS50977"/>
    </source>
</evidence>
<feature type="DNA-binding region" description="H-T-H motif" evidence="2">
    <location>
        <begin position="37"/>
        <end position="56"/>
    </location>
</feature>
<keyword evidence="5" id="KW-1185">Reference proteome</keyword>
<reference evidence="5" key="1">
    <citation type="journal article" date="2019" name="Int. J. Syst. Evol. Microbiol.">
        <title>The Global Catalogue of Microorganisms (GCM) 10K type strain sequencing project: providing services to taxonomists for standard genome sequencing and annotation.</title>
        <authorList>
            <consortium name="The Broad Institute Genomics Platform"/>
            <consortium name="The Broad Institute Genome Sequencing Center for Infectious Disease"/>
            <person name="Wu L."/>
            <person name="Ma J."/>
        </authorList>
    </citation>
    <scope>NUCLEOTIDE SEQUENCE [LARGE SCALE GENOMIC DNA]</scope>
    <source>
        <strain evidence="5">CCUG 62982</strain>
    </source>
</reference>
<protein>
    <submittedName>
        <fullName evidence="4">TetR/AcrR family transcriptional regulator</fullName>
    </submittedName>
</protein>
<keyword evidence="1 2" id="KW-0238">DNA-binding</keyword>
<dbReference type="SUPFAM" id="SSF46689">
    <property type="entry name" value="Homeodomain-like"/>
    <property type="match status" value="1"/>
</dbReference>
<feature type="domain" description="HTH tetR-type" evidence="3">
    <location>
        <begin position="14"/>
        <end position="74"/>
    </location>
</feature>
<dbReference type="InterPro" id="IPR001647">
    <property type="entry name" value="HTH_TetR"/>
</dbReference>
<dbReference type="PRINTS" id="PR00455">
    <property type="entry name" value="HTHTETR"/>
</dbReference>
<dbReference type="PANTHER" id="PTHR30055">
    <property type="entry name" value="HTH-TYPE TRANSCRIPTIONAL REGULATOR RUTR"/>
    <property type="match status" value="1"/>
</dbReference>
<dbReference type="Pfam" id="PF00440">
    <property type="entry name" value="TetR_N"/>
    <property type="match status" value="1"/>
</dbReference>
<comment type="caution">
    <text evidence="4">The sequence shown here is derived from an EMBL/GenBank/DDBJ whole genome shotgun (WGS) entry which is preliminary data.</text>
</comment>
<dbReference type="InterPro" id="IPR009057">
    <property type="entry name" value="Homeodomain-like_sf"/>
</dbReference>
<dbReference type="InterPro" id="IPR050109">
    <property type="entry name" value="HTH-type_TetR-like_transc_reg"/>
</dbReference>
<proteinExistence type="predicted"/>
<sequence length="199" mass="22566">MEKTYSEMIDAHRVQRREQLLRAAAEVLEQRGIRQATMDHVAAQAGVSKVILYRYFKSKDALVHAVLDEVVQAILTADREEAAWWTDRVRRTLPVARAHAAAMKLLVRHAAHDPIFGSHLERLTAELVQAVIDRETDILGPEENAPGPTILMAQAVTTFMLDSYVRWIDQGDCGRDGQFLDWITASVRSIVYHWRGLKP</sequence>
<evidence type="ECO:0000313" key="5">
    <source>
        <dbReference type="Proteomes" id="UP001596977"/>
    </source>
</evidence>
<dbReference type="RefSeq" id="WP_264942121.1">
    <property type="nucleotide sequence ID" value="NZ_JAPDRA010000001.1"/>
</dbReference>
<evidence type="ECO:0000256" key="2">
    <source>
        <dbReference type="PROSITE-ProRule" id="PRU00335"/>
    </source>
</evidence>
<name>A0ABW3H2D8_9SPHN</name>
<dbReference type="EMBL" id="JBHTJG010000001">
    <property type="protein sequence ID" value="MFD0945646.1"/>
    <property type="molecule type" value="Genomic_DNA"/>
</dbReference>
<dbReference type="PANTHER" id="PTHR30055:SF226">
    <property type="entry name" value="HTH-TYPE TRANSCRIPTIONAL REGULATOR PKSA"/>
    <property type="match status" value="1"/>
</dbReference>
<organism evidence="4 5">
    <name type="scientific">Sphingomonas canadensis</name>
    <dbReference type="NCBI Taxonomy" id="1219257"/>
    <lineage>
        <taxon>Bacteria</taxon>
        <taxon>Pseudomonadati</taxon>
        <taxon>Pseudomonadota</taxon>
        <taxon>Alphaproteobacteria</taxon>
        <taxon>Sphingomonadales</taxon>
        <taxon>Sphingomonadaceae</taxon>
        <taxon>Sphingomonas</taxon>
    </lineage>
</organism>
<accession>A0ABW3H2D8</accession>